<proteinExistence type="predicted"/>
<dbReference type="AlphaFoldDB" id="A0AAP0MIA9"/>
<dbReference type="InterPro" id="IPR027417">
    <property type="entry name" value="P-loop_NTPase"/>
</dbReference>
<sequence>MQNLSRRFRHQTKDEVEAPRLANCLPHDFHLKKCEYNEGSFTLLRVAYFSVAPPGVGKTLPAKAVVGANFFSIFASQFVEIYVGVGDSRVRSLYQEAEDNVNAISCFFSIEMVL</sequence>
<dbReference type="GO" id="GO:0016887">
    <property type="term" value="F:ATP hydrolysis activity"/>
    <property type="evidence" value="ECO:0007669"/>
    <property type="project" value="InterPro"/>
</dbReference>
<dbReference type="SUPFAM" id="SSF52540">
    <property type="entry name" value="P-loop containing nucleoside triphosphate hydrolases"/>
    <property type="match status" value="1"/>
</dbReference>
<keyword evidence="1" id="KW-0809">Transit peptide</keyword>
<feature type="domain" description="ATPase AAA-type core" evidence="2">
    <location>
        <begin position="51"/>
        <end position="101"/>
    </location>
</feature>
<dbReference type="GO" id="GO:0006508">
    <property type="term" value="P:proteolysis"/>
    <property type="evidence" value="ECO:0007669"/>
    <property type="project" value="TreeGrafter"/>
</dbReference>
<dbReference type="Gene3D" id="3.40.50.300">
    <property type="entry name" value="P-loop containing nucleotide triphosphate hydrolases"/>
    <property type="match status" value="1"/>
</dbReference>
<evidence type="ECO:0000313" key="4">
    <source>
        <dbReference type="Proteomes" id="UP001428341"/>
    </source>
</evidence>
<dbReference type="PANTHER" id="PTHR23076:SF56">
    <property type="entry name" value="INACTIVE ATP-DEPENDENT ZINC METALLOPROTEASE FTSHI 2, CHLOROPLASTIC-RELATED"/>
    <property type="match status" value="1"/>
</dbReference>
<dbReference type="GO" id="GO:0045037">
    <property type="term" value="P:protein import into chloroplast stroma"/>
    <property type="evidence" value="ECO:0007669"/>
    <property type="project" value="TreeGrafter"/>
</dbReference>
<evidence type="ECO:0000256" key="1">
    <source>
        <dbReference type="ARBA" id="ARBA00022946"/>
    </source>
</evidence>
<accession>A0AAP0MIA9</accession>
<organism evidence="3 4">
    <name type="scientific">Citrus x changshan-huyou</name>
    <dbReference type="NCBI Taxonomy" id="2935761"/>
    <lineage>
        <taxon>Eukaryota</taxon>
        <taxon>Viridiplantae</taxon>
        <taxon>Streptophyta</taxon>
        <taxon>Embryophyta</taxon>
        <taxon>Tracheophyta</taxon>
        <taxon>Spermatophyta</taxon>
        <taxon>Magnoliopsida</taxon>
        <taxon>eudicotyledons</taxon>
        <taxon>Gunneridae</taxon>
        <taxon>Pentapetalae</taxon>
        <taxon>rosids</taxon>
        <taxon>malvids</taxon>
        <taxon>Sapindales</taxon>
        <taxon>Rutaceae</taxon>
        <taxon>Aurantioideae</taxon>
        <taxon>Citrus</taxon>
    </lineage>
</organism>
<evidence type="ECO:0000259" key="2">
    <source>
        <dbReference type="Pfam" id="PF00004"/>
    </source>
</evidence>
<reference evidence="3 4" key="1">
    <citation type="submission" date="2024-05" db="EMBL/GenBank/DDBJ databases">
        <title>Haplotype-resolved chromosome-level genome assembly of Huyou (Citrus changshanensis).</title>
        <authorList>
            <person name="Miao C."/>
            <person name="Chen W."/>
            <person name="Wu Y."/>
            <person name="Wang L."/>
            <person name="Zhao S."/>
            <person name="Grierson D."/>
            <person name="Xu C."/>
            <person name="Chen K."/>
        </authorList>
    </citation>
    <scope>NUCLEOTIDE SEQUENCE [LARGE SCALE GENOMIC DNA]</scope>
    <source>
        <strain evidence="3">01-14</strain>
        <tissue evidence="3">Leaf</tissue>
    </source>
</reference>
<dbReference type="Pfam" id="PF00004">
    <property type="entry name" value="AAA"/>
    <property type="match status" value="1"/>
</dbReference>
<name>A0AAP0MIA9_9ROSI</name>
<protein>
    <recommendedName>
        <fullName evidence="2">ATPase AAA-type core domain-containing protein</fullName>
    </recommendedName>
</protein>
<dbReference type="Proteomes" id="UP001428341">
    <property type="component" value="Unassembled WGS sequence"/>
</dbReference>
<evidence type="ECO:0000313" key="3">
    <source>
        <dbReference type="EMBL" id="KAK9213949.1"/>
    </source>
</evidence>
<gene>
    <name evidence="3" type="ORF">WN944_005935</name>
</gene>
<comment type="caution">
    <text evidence="3">The sequence shown here is derived from an EMBL/GenBank/DDBJ whole genome shotgun (WGS) entry which is preliminary data.</text>
</comment>
<dbReference type="GO" id="GO:0005524">
    <property type="term" value="F:ATP binding"/>
    <property type="evidence" value="ECO:0007669"/>
    <property type="project" value="InterPro"/>
</dbReference>
<dbReference type="EMBL" id="JBCGBO010000003">
    <property type="protein sequence ID" value="KAK9213949.1"/>
    <property type="molecule type" value="Genomic_DNA"/>
</dbReference>
<dbReference type="GO" id="GO:0004176">
    <property type="term" value="F:ATP-dependent peptidase activity"/>
    <property type="evidence" value="ECO:0007669"/>
    <property type="project" value="TreeGrafter"/>
</dbReference>
<dbReference type="PANTHER" id="PTHR23076">
    <property type="entry name" value="METALLOPROTEASE M41 FTSH"/>
    <property type="match status" value="1"/>
</dbReference>
<dbReference type="GO" id="GO:0009507">
    <property type="term" value="C:chloroplast"/>
    <property type="evidence" value="ECO:0007669"/>
    <property type="project" value="TreeGrafter"/>
</dbReference>
<keyword evidence="4" id="KW-1185">Reference proteome</keyword>
<dbReference type="InterPro" id="IPR003959">
    <property type="entry name" value="ATPase_AAA_core"/>
</dbReference>